<feature type="region of interest" description="Disordered" evidence="1">
    <location>
        <begin position="1"/>
        <end position="48"/>
    </location>
</feature>
<keyword evidence="2" id="KW-0812">Transmembrane</keyword>
<dbReference type="OrthoDB" id="2325716at2759"/>
<gene>
    <name evidence="3" type="ORF">MEDL_28807</name>
</gene>
<dbReference type="AlphaFoldDB" id="A0A8S3S1T2"/>
<evidence type="ECO:0000313" key="3">
    <source>
        <dbReference type="EMBL" id="CAG2215022.1"/>
    </source>
</evidence>
<feature type="compositionally biased region" description="Polar residues" evidence="1">
    <location>
        <begin position="17"/>
        <end position="42"/>
    </location>
</feature>
<comment type="caution">
    <text evidence="3">The sequence shown here is derived from an EMBL/GenBank/DDBJ whole genome shotgun (WGS) entry which is preliminary data.</text>
</comment>
<evidence type="ECO:0000256" key="1">
    <source>
        <dbReference type="SAM" id="MobiDB-lite"/>
    </source>
</evidence>
<evidence type="ECO:0000313" key="4">
    <source>
        <dbReference type="Proteomes" id="UP000683360"/>
    </source>
</evidence>
<keyword evidence="4" id="KW-1185">Reference proteome</keyword>
<name>A0A8S3S1T2_MYTED</name>
<proteinExistence type="predicted"/>
<protein>
    <submittedName>
        <fullName evidence="3">Uncharacterized protein</fullName>
    </submittedName>
</protein>
<reference evidence="3" key="1">
    <citation type="submission" date="2021-03" db="EMBL/GenBank/DDBJ databases">
        <authorList>
            <person name="Bekaert M."/>
        </authorList>
    </citation>
    <scope>NUCLEOTIDE SEQUENCE</scope>
</reference>
<feature type="transmembrane region" description="Helical" evidence="2">
    <location>
        <begin position="97"/>
        <end position="117"/>
    </location>
</feature>
<organism evidence="3 4">
    <name type="scientific">Mytilus edulis</name>
    <name type="common">Blue mussel</name>
    <dbReference type="NCBI Taxonomy" id="6550"/>
    <lineage>
        <taxon>Eukaryota</taxon>
        <taxon>Metazoa</taxon>
        <taxon>Spiralia</taxon>
        <taxon>Lophotrochozoa</taxon>
        <taxon>Mollusca</taxon>
        <taxon>Bivalvia</taxon>
        <taxon>Autobranchia</taxon>
        <taxon>Pteriomorphia</taxon>
        <taxon>Mytilida</taxon>
        <taxon>Mytiloidea</taxon>
        <taxon>Mytilidae</taxon>
        <taxon>Mytilinae</taxon>
        <taxon>Mytilus</taxon>
    </lineage>
</organism>
<keyword evidence="2" id="KW-0472">Membrane</keyword>
<dbReference type="Proteomes" id="UP000683360">
    <property type="component" value="Unassembled WGS sequence"/>
</dbReference>
<keyword evidence="2" id="KW-1133">Transmembrane helix</keyword>
<sequence>MKVRQKKVVRIDEGGVETTSNTTNAKVAVSSTSKMENDLSTSSEEKTETVDMEALKPMVEMGEGEQMWKGKHRWKRIQRRIQKRKGMQRRKGIQRRTYCTVLCLDYVYLLQYGIVLVRSGYDGNHVQFELLSKIIPSPEGYFNNLRNNYEVDEEGMLIADCYYDKNHIMMLTNDSNYGNLRNGVFVEMQGNKSSVEFPLNVNGGRNERGSGITLILCSGGKGDDSINTLYLILSETEGNKFSAKAISGEDKYEFSVNEDGILCVSGPAGSRFGLWHNRDNLTQTPALTLHPFVSQTQCIDGKEAFLLMENVTEHAAIVILCSNSNGMEDSTVSSVYHLVIKDGTLVATNAISGCHGTNYKKSDLWNFEVIGGRLLASGPTGPCRYGVLSNIIASKEELKKSCKQDFCLATGESTKTKGI</sequence>
<dbReference type="EMBL" id="CAJPWZ010001433">
    <property type="protein sequence ID" value="CAG2215022.1"/>
    <property type="molecule type" value="Genomic_DNA"/>
</dbReference>
<accession>A0A8S3S1T2</accession>
<evidence type="ECO:0000256" key="2">
    <source>
        <dbReference type="SAM" id="Phobius"/>
    </source>
</evidence>